<evidence type="ECO:0000313" key="1">
    <source>
        <dbReference type="EMBL" id="RAK26120.1"/>
    </source>
</evidence>
<keyword evidence="2" id="KW-1185">Reference proteome</keyword>
<organism evidence="1 2">
    <name type="scientific">Falsochrobactrum ovis</name>
    <dbReference type="NCBI Taxonomy" id="1293442"/>
    <lineage>
        <taxon>Bacteria</taxon>
        <taxon>Pseudomonadati</taxon>
        <taxon>Pseudomonadota</taxon>
        <taxon>Alphaproteobacteria</taxon>
        <taxon>Hyphomicrobiales</taxon>
        <taxon>Brucellaceae</taxon>
        <taxon>Falsochrobactrum</taxon>
    </lineage>
</organism>
<sequence length="32" mass="3458">MIVEGAALNAEKIENEASSTVFTQIKTAFQES</sequence>
<gene>
    <name evidence="1" type="ORF">C7374_11637</name>
</gene>
<dbReference type="AlphaFoldDB" id="A0A364JSI5"/>
<evidence type="ECO:0000313" key="2">
    <source>
        <dbReference type="Proteomes" id="UP000249453"/>
    </source>
</evidence>
<comment type="caution">
    <text evidence="1">The sequence shown here is derived from an EMBL/GenBank/DDBJ whole genome shotgun (WGS) entry which is preliminary data.</text>
</comment>
<protein>
    <submittedName>
        <fullName evidence="1">Uncharacterized protein</fullName>
    </submittedName>
</protein>
<dbReference type="Proteomes" id="UP000249453">
    <property type="component" value="Unassembled WGS sequence"/>
</dbReference>
<accession>A0A364JSI5</accession>
<dbReference type="EMBL" id="QLMK01000016">
    <property type="protein sequence ID" value="RAK26120.1"/>
    <property type="molecule type" value="Genomic_DNA"/>
</dbReference>
<proteinExistence type="predicted"/>
<name>A0A364JSI5_9HYPH</name>
<reference evidence="1 2" key="1">
    <citation type="submission" date="2018-06" db="EMBL/GenBank/DDBJ databases">
        <title>Genomic Encyclopedia of Type Strains, Phase IV (KMG-IV): sequencing the most valuable type-strain genomes for metagenomic binning, comparative biology and taxonomic classification.</title>
        <authorList>
            <person name="Goeker M."/>
        </authorList>
    </citation>
    <scope>NUCLEOTIDE SEQUENCE [LARGE SCALE GENOMIC DNA]</scope>
    <source>
        <strain evidence="1 2">DSM 26720</strain>
    </source>
</reference>